<evidence type="ECO:0000313" key="2">
    <source>
        <dbReference type="Proteomes" id="UP000807769"/>
    </source>
</evidence>
<protein>
    <submittedName>
        <fullName evidence="1">Uncharacterized protein</fullName>
    </submittedName>
</protein>
<accession>A0A9P7DQI4</accession>
<evidence type="ECO:0000313" key="1">
    <source>
        <dbReference type="EMBL" id="KAG1800681.1"/>
    </source>
</evidence>
<feature type="non-terminal residue" evidence="1">
    <location>
        <position position="1"/>
    </location>
</feature>
<reference evidence="1" key="1">
    <citation type="journal article" date="2020" name="New Phytol.">
        <title>Comparative genomics reveals dynamic genome evolution in host specialist ectomycorrhizal fungi.</title>
        <authorList>
            <person name="Lofgren L.A."/>
            <person name="Nguyen N.H."/>
            <person name="Vilgalys R."/>
            <person name="Ruytinx J."/>
            <person name="Liao H.L."/>
            <person name="Branco S."/>
            <person name="Kuo A."/>
            <person name="LaButti K."/>
            <person name="Lipzen A."/>
            <person name="Andreopoulos W."/>
            <person name="Pangilinan J."/>
            <person name="Riley R."/>
            <person name="Hundley H."/>
            <person name="Na H."/>
            <person name="Barry K."/>
            <person name="Grigoriev I.V."/>
            <person name="Stajich J.E."/>
            <person name="Kennedy P.G."/>
        </authorList>
    </citation>
    <scope>NUCLEOTIDE SEQUENCE</scope>
    <source>
        <strain evidence="1">MN1</strain>
    </source>
</reference>
<dbReference type="EMBL" id="JABBWG010000108">
    <property type="protein sequence ID" value="KAG1800681.1"/>
    <property type="molecule type" value="Genomic_DNA"/>
</dbReference>
<dbReference type="GeneID" id="64625988"/>
<proteinExistence type="predicted"/>
<dbReference type="Proteomes" id="UP000807769">
    <property type="component" value="Unassembled WGS sequence"/>
</dbReference>
<comment type="caution">
    <text evidence="1">The sequence shown here is derived from an EMBL/GenBank/DDBJ whole genome shotgun (WGS) entry which is preliminary data.</text>
</comment>
<name>A0A9P7DQI4_9AGAM</name>
<dbReference type="RefSeq" id="XP_041185946.1">
    <property type="nucleotide sequence ID" value="XM_041331971.1"/>
</dbReference>
<sequence length="55" mass="6021">VWTKDGKQIYTTGQRDEGCSTPKHNACHICSRCGMATHGAQKCPRAQKEVSTNTV</sequence>
<dbReference type="AlphaFoldDB" id="A0A9P7DQI4"/>
<dbReference type="OrthoDB" id="2158839at2759"/>
<organism evidence="1 2">
    <name type="scientific">Suillus subaureus</name>
    <dbReference type="NCBI Taxonomy" id="48587"/>
    <lineage>
        <taxon>Eukaryota</taxon>
        <taxon>Fungi</taxon>
        <taxon>Dikarya</taxon>
        <taxon>Basidiomycota</taxon>
        <taxon>Agaricomycotina</taxon>
        <taxon>Agaricomycetes</taxon>
        <taxon>Agaricomycetidae</taxon>
        <taxon>Boletales</taxon>
        <taxon>Suillineae</taxon>
        <taxon>Suillaceae</taxon>
        <taxon>Suillus</taxon>
    </lineage>
</organism>
<gene>
    <name evidence="1" type="ORF">BJ212DRAFT_1287084</name>
</gene>
<keyword evidence="2" id="KW-1185">Reference proteome</keyword>